<keyword evidence="3" id="KW-0964">Secreted</keyword>
<accession>B5D0R0</accession>
<evidence type="ECO:0000256" key="3">
    <source>
        <dbReference type="ARBA" id="ARBA00022525"/>
    </source>
</evidence>
<evidence type="ECO:0000256" key="6">
    <source>
        <dbReference type="SAM" id="SignalP"/>
    </source>
</evidence>
<comment type="subcellular location">
    <subcellularLocation>
        <location evidence="1">Secreted</location>
        <location evidence="1">Cell wall</location>
    </subcellularLocation>
</comment>
<dbReference type="Gene3D" id="2.60.40.2340">
    <property type="match status" value="1"/>
</dbReference>
<sequence>MKITSMKIYFLTMLLSLFFLGACDKNDEIVPEDADENFITSVVMTVDGKSYTADIADNTVTITVPYTVSLNNAEVEFKYTTSATIIPDPETVTDWDNERTFRVTSYNGDAREYAYKVVKSEIESDGDVELKTTEEVASFAESKTTVVKGNLIIGSDAEEAEKITDISALASLKEVTGNIVIRNSYNGADLTGLDNIVSAGGLQVGSTDVASKATELHMISMKALETLSGDISVYNDQVTYVLFEKLATIEGSVMFNAPSLQSFGFPVLTTVGQDLNIQGLNEENKAAGTIATLELPKLTRVGGVLSVNNLAKLTSMNFLKLKETGGLDFHTVPVMLETINLPEIETVNGSIIMEANMETPPTGSFVPQRNDVLLAFGGMDKLTTVKGQIKIKNFTALKQLPDWSKITTLGSITLDYLEDVSGALILPNARFETFGETAPQIEIINKVQLSKIETTEDLSNVNFVITSLTNNKFPEITFKNIKDFTCKPTTNNTDYTISTIQHVYGNLNVTGQMRSNAKFPDLEIIDGYGYIQIPLFASITMSALKEVGGQLHLSGNFTDCNLPLLSKVCCSASPVYYKEGEGSLAISLQSKSLNLPELLHVGGEGLFVNKATGITCDKLQTIDGTLQIKSATSLSQETFSMKKLETLHGVVFDGLTKFTDYTFFGKFIENGMITEESWSVTKCGYSPTFQNMKDKQYTQED</sequence>
<protein>
    <recommendedName>
        <fullName evidence="9">Epidermal growth-factor receptor (EGFR) L domain protein</fullName>
    </recommendedName>
</protein>
<keyword evidence="4 6" id="KW-0732">Signal</keyword>
<dbReference type="SUPFAM" id="SSF52058">
    <property type="entry name" value="L domain-like"/>
    <property type="match status" value="1"/>
</dbReference>
<keyword evidence="2" id="KW-0134">Cell wall</keyword>
<evidence type="ECO:0000313" key="7">
    <source>
        <dbReference type="EMBL" id="EDY95104.1"/>
    </source>
</evidence>
<name>B5D0R0_PHOPM</name>
<reference evidence="7 8" key="1">
    <citation type="submission" date="2008-08" db="EMBL/GenBank/DDBJ databases">
        <title>Draft genome sequence of Bacteroides plebeius (DSM 17135).</title>
        <authorList>
            <person name="Sudarsanam P."/>
            <person name="Ley R."/>
            <person name="Guruge J."/>
            <person name="Turnbaugh P.J."/>
            <person name="Mahowald M."/>
            <person name="Liep D."/>
            <person name="Gordon J."/>
        </authorList>
    </citation>
    <scope>NUCLEOTIDE SEQUENCE [LARGE SCALE GENOMIC DNA]</scope>
    <source>
        <strain evidence="8">DSM 17135 / JCM 12973 / M2</strain>
    </source>
</reference>
<dbReference type="InterPro" id="IPR036941">
    <property type="entry name" value="Rcpt_L-dom_sf"/>
</dbReference>
<evidence type="ECO:0000256" key="5">
    <source>
        <dbReference type="ARBA" id="ARBA00023180"/>
    </source>
</evidence>
<keyword evidence="5" id="KW-0325">Glycoprotein</keyword>
<comment type="caution">
    <text evidence="7">The sequence shown here is derived from an EMBL/GenBank/DDBJ whole genome shotgun (WGS) entry which is preliminary data.</text>
</comment>
<dbReference type="Gene3D" id="3.80.20.20">
    <property type="entry name" value="Receptor L-domain"/>
    <property type="match status" value="1"/>
</dbReference>
<evidence type="ECO:0000256" key="2">
    <source>
        <dbReference type="ARBA" id="ARBA00022512"/>
    </source>
</evidence>
<dbReference type="PANTHER" id="PTHR31018:SF3">
    <property type="entry name" value="RECEPTOR PROTEIN-TYROSINE KINASE"/>
    <property type="match status" value="1"/>
</dbReference>
<evidence type="ECO:0000256" key="4">
    <source>
        <dbReference type="ARBA" id="ARBA00022729"/>
    </source>
</evidence>
<organism evidence="7 8">
    <name type="scientific">Phocaeicola plebeius (strain DSM 17135 / JCM 12973 / CCUG 54634 / M2)</name>
    <name type="common">Bacteroides plebeius</name>
    <dbReference type="NCBI Taxonomy" id="484018"/>
    <lineage>
        <taxon>Bacteria</taxon>
        <taxon>Pseudomonadati</taxon>
        <taxon>Bacteroidota</taxon>
        <taxon>Bacteroidia</taxon>
        <taxon>Bacteroidales</taxon>
        <taxon>Bacteroidaceae</taxon>
        <taxon>Phocaeicola</taxon>
    </lineage>
</organism>
<gene>
    <name evidence="7" type="ORF">BACPLE_02587</name>
</gene>
<dbReference type="eggNOG" id="ENOG502Z8RW">
    <property type="taxonomic scope" value="Bacteria"/>
</dbReference>
<dbReference type="AlphaFoldDB" id="B5D0R0"/>
<dbReference type="PANTHER" id="PTHR31018">
    <property type="entry name" value="SPORULATION-SPECIFIC PROTEIN-RELATED"/>
    <property type="match status" value="1"/>
</dbReference>
<feature type="signal peptide" evidence="6">
    <location>
        <begin position="1"/>
        <end position="22"/>
    </location>
</feature>
<feature type="chain" id="PRO_5002829056" description="Epidermal growth-factor receptor (EGFR) L domain protein" evidence="6">
    <location>
        <begin position="23"/>
        <end position="701"/>
    </location>
</feature>
<dbReference type="PROSITE" id="PS51257">
    <property type="entry name" value="PROKAR_LIPOPROTEIN"/>
    <property type="match status" value="1"/>
</dbReference>
<dbReference type="InterPro" id="IPR051648">
    <property type="entry name" value="CWI-Assembly_Regulator"/>
</dbReference>
<evidence type="ECO:0008006" key="9">
    <source>
        <dbReference type="Google" id="ProtNLM"/>
    </source>
</evidence>
<evidence type="ECO:0000313" key="8">
    <source>
        <dbReference type="Proteomes" id="UP000003452"/>
    </source>
</evidence>
<dbReference type="GO" id="GO:0030313">
    <property type="term" value="C:cell envelope"/>
    <property type="evidence" value="ECO:0007669"/>
    <property type="project" value="UniProtKB-SubCell"/>
</dbReference>
<dbReference type="Proteomes" id="UP000003452">
    <property type="component" value="Unassembled WGS sequence"/>
</dbReference>
<dbReference type="EMBL" id="ABQC02000021">
    <property type="protein sequence ID" value="EDY95104.1"/>
    <property type="molecule type" value="Genomic_DNA"/>
</dbReference>
<evidence type="ECO:0000256" key="1">
    <source>
        <dbReference type="ARBA" id="ARBA00004191"/>
    </source>
</evidence>
<dbReference type="HOGENOM" id="CLU_394197_0_0_10"/>
<proteinExistence type="predicted"/>
<reference evidence="7 8" key="2">
    <citation type="submission" date="2008-08" db="EMBL/GenBank/DDBJ databases">
        <authorList>
            <person name="Fulton L."/>
            <person name="Clifton S."/>
            <person name="Fulton B."/>
            <person name="Xu J."/>
            <person name="Minx P."/>
            <person name="Pepin K.H."/>
            <person name="Johnson M."/>
            <person name="Thiruvilangam P."/>
            <person name="Bhonagiri V."/>
            <person name="Nash W.E."/>
            <person name="Mardis E.R."/>
            <person name="Wilson R.K."/>
        </authorList>
    </citation>
    <scope>NUCLEOTIDE SEQUENCE [LARGE SCALE GENOMIC DNA]</scope>
    <source>
        <strain evidence="8">DSM 17135 / JCM 12973 / M2</strain>
    </source>
</reference>